<evidence type="ECO:0000313" key="4">
    <source>
        <dbReference type="Proteomes" id="UP000001514"/>
    </source>
</evidence>
<protein>
    <recommendedName>
        <fullName evidence="5">Pentacotripeptide-repeat region of PRORP domain-containing protein</fullName>
    </recommendedName>
</protein>
<keyword evidence="4" id="KW-1185">Reference proteome</keyword>
<dbReference type="EMBL" id="GL377572">
    <property type="protein sequence ID" value="EFJ32318.1"/>
    <property type="molecule type" value="Genomic_DNA"/>
</dbReference>
<dbReference type="PANTHER" id="PTHR47926">
    <property type="entry name" value="PENTATRICOPEPTIDE REPEAT-CONTAINING PROTEIN"/>
    <property type="match status" value="1"/>
</dbReference>
<dbReference type="Gramene" id="EFJ32318">
    <property type="protein sequence ID" value="EFJ32318"/>
    <property type="gene ID" value="SELMODRAFT_86162"/>
</dbReference>
<dbReference type="GO" id="GO:0009451">
    <property type="term" value="P:RNA modification"/>
    <property type="evidence" value="ECO:0007669"/>
    <property type="project" value="InterPro"/>
</dbReference>
<dbReference type="HOGENOM" id="CLU_002706_0_2_1"/>
<dbReference type="NCBIfam" id="TIGR00756">
    <property type="entry name" value="PPR"/>
    <property type="match status" value="3"/>
</dbReference>
<evidence type="ECO:0000256" key="2">
    <source>
        <dbReference type="PROSITE-ProRule" id="PRU00708"/>
    </source>
</evidence>
<accession>D8R6I6</accession>
<sequence>MEQEGIKPDKIVFVSLIDACSCLGDLRQGMGVHERLHAGGFDIDNSIASGLVNMYRKCGSLTGARSVFNKMDRNDLLSWNALIAGYAEQGDSHEALQVFRWMACEDVVSCTAMISAYVLHACHREALELYFRLEPEGMKSDRVTYLSVLEACSSLTALEQGRAVHASIVSRGLDSDTGLKNSLINLYGKCGSLKDAESLFDCMRCRDLVTWNSMITTYSHHGRDEISLEVFMQMKLDGIQPNDVTFVSMLFVCSHAGLFEDGCKCFGSITADYSMELTVDHYNCVIDLLGRAGNLDEAENLVANLPEPCSVDWMTLLGACRIHGDADRALRTAQRVAELDPDSLAGKVLLSNIYATARDWDDKGEIFT</sequence>
<dbReference type="Pfam" id="PF13041">
    <property type="entry name" value="PPR_2"/>
    <property type="match status" value="1"/>
</dbReference>
<dbReference type="eggNOG" id="KOG4197">
    <property type="taxonomic scope" value="Eukaryota"/>
</dbReference>
<dbReference type="InterPro" id="IPR002885">
    <property type="entry name" value="PPR_rpt"/>
</dbReference>
<dbReference type="InterPro" id="IPR011990">
    <property type="entry name" value="TPR-like_helical_dom_sf"/>
</dbReference>
<dbReference type="InParanoid" id="D8R6I6"/>
<dbReference type="AlphaFoldDB" id="D8R6I6"/>
<keyword evidence="1" id="KW-0677">Repeat</keyword>
<feature type="repeat" description="PPR" evidence="2">
    <location>
        <begin position="75"/>
        <end position="109"/>
    </location>
</feature>
<dbReference type="PANTHER" id="PTHR47926:SF533">
    <property type="entry name" value="DYW DOMAIN-CONTAINING PROTEIN"/>
    <property type="match status" value="1"/>
</dbReference>
<dbReference type="GO" id="GO:0003723">
    <property type="term" value="F:RNA binding"/>
    <property type="evidence" value="ECO:0007669"/>
    <property type="project" value="InterPro"/>
</dbReference>
<dbReference type="KEGG" id="smo:SELMODRAFT_86162"/>
<dbReference type="FunCoup" id="D8R6I6">
    <property type="interactions" value="748"/>
</dbReference>
<evidence type="ECO:0000256" key="1">
    <source>
        <dbReference type="ARBA" id="ARBA00022737"/>
    </source>
</evidence>
<dbReference type="FunFam" id="1.25.40.10:FF:000090">
    <property type="entry name" value="Pentatricopeptide repeat-containing protein, chloroplastic"/>
    <property type="match status" value="1"/>
</dbReference>
<name>D8R6I6_SELML</name>
<dbReference type="Pfam" id="PF01535">
    <property type="entry name" value="PPR"/>
    <property type="match status" value="5"/>
</dbReference>
<feature type="repeat" description="PPR" evidence="2">
    <location>
        <begin position="207"/>
        <end position="241"/>
    </location>
</feature>
<dbReference type="OMA" id="HACHREA"/>
<gene>
    <name evidence="3" type="ORF">SELMODRAFT_86162</name>
</gene>
<dbReference type="Proteomes" id="UP000001514">
    <property type="component" value="Unassembled WGS sequence"/>
</dbReference>
<evidence type="ECO:0008006" key="5">
    <source>
        <dbReference type="Google" id="ProtNLM"/>
    </source>
</evidence>
<dbReference type="InterPro" id="IPR046960">
    <property type="entry name" value="PPR_At4g14850-like_plant"/>
</dbReference>
<dbReference type="Gene3D" id="1.25.40.10">
    <property type="entry name" value="Tetratricopeptide repeat domain"/>
    <property type="match status" value="3"/>
</dbReference>
<organism evidence="4">
    <name type="scientific">Selaginella moellendorffii</name>
    <name type="common">Spikemoss</name>
    <dbReference type="NCBI Taxonomy" id="88036"/>
    <lineage>
        <taxon>Eukaryota</taxon>
        <taxon>Viridiplantae</taxon>
        <taxon>Streptophyta</taxon>
        <taxon>Embryophyta</taxon>
        <taxon>Tracheophyta</taxon>
        <taxon>Lycopodiopsida</taxon>
        <taxon>Selaginellales</taxon>
        <taxon>Selaginellaceae</taxon>
        <taxon>Selaginella</taxon>
    </lineage>
</organism>
<reference evidence="3 4" key="1">
    <citation type="journal article" date="2011" name="Science">
        <title>The Selaginella genome identifies genetic changes associated with the evolution of vascular plants.</title>
        <authorList>
            <person name="Banks J.A."/>
            <person name="Nishiyama T."/>
            <person name="Hasebe M."/>
            <person name="Bowman J.L."/>
            <person name="Gribskov M."/>
            <person name="dePamphilis C."/>
            <person name="Albert V.A."/>
            <person name="Aono N."/>
            <person name="Aoyama T."/>
            <person name="Ambrose B.A."/>
            <person name="Ashton N.W."/>
            <person name="Axtell M.J."/>
            <person name="Barker E."/>
            <person name="Barker M.S."/>
            <person name="Bennetzen J.L."/>
            <person name="Bonawitz N.D."/>
            <person name="Chapple C."/>
            <person name="Cheng C."/>
            <person name="Correa L.G."/>
            <person name="Dacre M."/>
            <person name="DeBarry J."/>
            <person name="Dreyer I."/>
            <person name="Elias M."/>
            <person name="Engstrom E.M."/>
            <person name="Estelle M."/>
            <person name="Feng L."/>
            <person name="Finet C."/>
            <person name="Floyd S.K."/>
            <person name="Frommer W.B."/>
            <person name="Fujita T."/>
            <person name="Gramzow L."/>
            <person name="Gutensohn M."/>
            <person name="Harholt J."/>
            <person name="Hattori M."/>
            <person name="Heyl A."/>
            <person name="Hirai T."/>
            <person name="Hiwatashi Y."/>
            <person name="Ishikawa M."/>
            <person name="Iwata M."/>
            <person name="Karol K.G."/>
            <person name="Koehler B."/>
            <person name="Kolukisaoglu U."/>
            <person name="Kubo M."/>
            <person name="Kurata T."/>
            <person name="Lalonde S."/>
            <person name="Li K."/>
            <person name="Li Y."/>
            <person name="Litt A."/>
            <person name="Lyons E."/>
            <person name="Manning G."/>
            <person name="Maruyama T."/>
            <person name="Michael T.P."/>
            <person name="Mikami K."/>
            <person name="Miyazaki S."/>
            <person name="Morinaga S."/>
            <person name="Murata T."/>
            <person name="Mueller-Roeber B."/>
            <person name="Nelson D.R."/>
            <person name="Obara M."/>
            <person name="Oguri Y."/>
            <person name="Olmstead R.G."/>
            <person name="Onodera N."/>
            <person name="Petersen B.L."/>
            <person name="Pils B."/>
            <person name="Prigge M."/>
            <person name="Rensing S.A."/>
            <person name="Riano-Pachon D.M."/>
            <person name="Roberts A.W."/>
            <person name="Sato Y."/>
            <person name="Scheller H.V."/>
            <person name="Schulz B."/>
            <person name="Schulz C."/>
            <person name="Shakirov E.V."/>
            <person name="Shibagaki N."/>
            <person name="Shinohara N."/>
            <person name="Shippen D.E."/>
            <person name="Soerensen I."/>
            <person name="Sotooka R."/>
            <person name="Sugimoto N."/>
            <person name="Sugita M."/>
            <person name="Sumikawa N."/>
            <person name="Tanurdzic M."/>
            <person name="Theissen G."/>
            <person name="Ulvskov P."/>
            <person name="Wakazuki S."/>
            <person name="Weng J.K."/>
            <person name="Willats W.W."/>
            <person name="Wipf D."/>
            <person name="Wolf P.G."/>
            <person name="Yang L."/>
            <person name="Zimmer A.D."/>
            <person name="Zhu Q."/>
            <person name="Mitros T."/>
            <person name="Hellsten U."/>
            <person name="Loque D."/>
            <person name="Otillar R."/>
            <person name="Salamov A."/>
            <person name="Schmutz J."/>
            <person name="Shapiro H."/>
            <person name="Lindquist E."/>
            <person name="Lucas S."/>
            <person name="Rokhsar D."/>
            <person name="Grigoriev I.V."/>
        </authorList>
    </citation>
    <scope>NUCLEOTIDE SEQUENCE [LARGE SCALE GENOMIC DNA]</scope>
</reference>
<proteinExistence type="predicted"/>
<evidence type="ECO:0000313" key="3">
    <source>
        <dbReference type="EMBL" id="EFJ32318.1"/>
    </source>
</evidence>
<dbReference type="PROSITE" id="PS51375">
    <property type="entry name" value="PPR"/>
    <property type="match status" value="2"/>
</dbReference>